<keyword evidence="3" id="KW-1185">Reference proteome</keyword>
<dbReference type="Proteomes" id="UP001230654">
    <property type="component" value="Unassembled WGS sequence"/>
</dbReference>
<feature type="transmembrane region" description="Helical" evidence="1">
    <location>
        <begin position="67"/>
        <end position="92"/>
    </location>
</feature>
<dbReference type="EMBL" id="JAUSWV010000001">
    <property type="protein sequence ID" value="MDQ0577917.1"/>
    <property type="molecule type" value="Genomic_DNA"/>
</dbReference>
<keyword evidence="1" id="KW-0812">Transmembrane</keyword>
<organism evidence="2 3">
    <name type="scientific">Streptomyces rishiriensis</name>
    <dbReference type="NCBI Taxonomy" id="68264"/>
    <lineage>
        <taxon>Bacteria</taxon>
        <taxon>Bacillati</taxon>
        <taxon>Actinomycetota</taxon>
        <taxon>Actinomycetes</taxon>
        <taxon>Kitasatosporales</taxon>
        <taxon>Streptomycetaceae</taxon>
        <taxon>Streptomyces</taxon>
    </lineage>
</organism>
<sequence>MDALHPHGMPKSAAETEARRLIADWAQQPDQQPVRHFPTAYRDTTPLPAYGTTPPVPQPDHRIVPAWAAGIAVASIGVGAGVTGIGCGAWLVLQGLASVTLTSVLLVTAPFAGLAMVTTAVAGAVGRIRAAVTTHVYEGPVTHHTEITNTSHQQGWFTRTRNDIS</sequence>
<reference evidence="2 3" key="1">
    <citation type="submission" date="2023-07" db="EMBL/GenBank/DDBJ databases">
        <title>Comparative genomics of wheat-associated soil bacteria to identify genetic determinants of phenazine resistance.</title>
        <authorList>
            <person name="Mouncey N."/>
        </authorList>
    </citation>
    <scope>NUCLEOTIDE SEQUENCE [LARGE SCALE GENOMIC DNA]</scope>
    <source>
        <strain evidence="2 3">B2I6</strain>
    </source>
</reference>
<evidence type="ECO:0000256" key="1">
    <source>
        <dbReference type="SAM" id="Phobius"/>
    </source>
</evidence>
<evidence type="ECO:0000313" key="3">
    <source>
        <dbReference type="Proteomes" id="UP001230654"/>
    </source>
</evidence>
<keyword evidence="1" id="KW-1133">Transmembrane helix</keyword>
<evidence type="ECO:0000313" key="2">
    <source>
        <dbReference type="EMBL" id="MDQ0577917.1"/>
    </source>
</evidence>
<keyword evidence="1" id="KW-0472">Membrane</keyword>
<feature type="transmembrane region" description="Helical" evidence="1">
    <location>
        <begin position="104"/>
        <end position="125"/>
    </location>
</feature>
<comment type="caution">
    <text evidence="2">The sequence shown here is derived from an EMBL/GenBank/DDBJ whole genome shotgun (WGS) entry which is preliminary data.</text>
</comment>
<proteinExistence type="predicted"/>
<gene>
    <name evidence="2" type="ORF">QF030_000095</name>
</gene>
<accession>A0ABU0NGZ5</accession>
<protein>
    <submittedName>
        <fullName evidence="2">Uncharacterized protein</fullName>
    </submittedName>
</protein>
<name>A0ABU0NGZ5_STRRH</name>